<dbReference type="EMBL" id="CP122537">
    <property type="protein sequence ID" value="WGH77311.1"/>
    <property type="molecule type" value="Genomic_DNA"/>
</dbReference>
<dbReference type="InterPro" id="IPR023606">
    <property type="entry name" value="CoA-Trfase_III_dom_1_sf"/>
</dbReference>
<accession>A0ABY8L897</accession>
<evidence type="ECO:0000313" key="2">
    <source>
        <dbReference type="EMBL" id="WGH77311.1"/>
    </source>
</evidence>
<gene>
    <name evidence="2" type="ORF">P8627_09630</name>
</gene>
<dbReference type="Pfam" id="PF02515">
    <property type="entry name" value="CoA_transf_3"/>
    <property type="match status" value="1"/>
</dbReference>
<evidence type="ECO:0000313" key="3">
    <source>
        <dbReference type="Proteomes" id="UP001243420"/>
    </source>
</evidence>
<keyword evidence="3" id="KW-1185">Reference proteome</keyword>
<sequence>MRRPLDGLRVLDFTHVISGPFATYQLGLMGAEVIRVERPAGDDFVRTHGGTEPMRAAGLGASFLSQNAGKRSVALDLKTGDGRAAALRLAATADIVVENFRPGVADRLGIGFDAIRAARPDVIFASLTGFGPDGPLSDRPAYDHILQGISGLMAMTGTPESGPVRSGIPIVDYVAGQALVTAVLAALLNRRDEAQRVEVSMLEALLAFMGPQAVHQETTGAIRGLAGNAAFSDSPFSGRFACAEGEIVVTANTPAQVVRCATALGRPDLADAPAETVADALPDLFAADTADGWEARLAAAQVPAARVRSLPEMLAHPQMADSPCWARIDVPPIGASVRVPTLPFRAPWTRPPGRVPTLGEDTEAVLAETLEGAPT</sequence>
<dbReference type="InterPro" id="IPR003673">
    <property type="entry name" value="CoA-Trfase_fam_III"/>
</dbReference>
<proteinExistence type="predicted"/>
<name>A0ABY8L897_9RHOB</name>
<dbReference type="Gene3D" id="3.30.1540.10">
    <property type="entry name" value="formyl-coa transferase, domain 3"/>
    <property type="match status" value="1"/>
</dbReference>
<dbReference type="PANTHER" id="PTHR48207">
    <property type="entry name" value="SUCCINATE--HYDROXYMETHYLGLUTARATE COA-TRANSFERASE"/>
    <property type="match status" value="1"/>
</dbReference>
<dbReference type="RefSeq" id="WP_279963885.1">
    <property type="nucleotide sequence ID" value="NZ_CP122537.1"/>
</dbReference>
<dbReference type="InterPro" id="IPR044855">
    <property type="entry name" value="CoA-Trfase_III_dom3_sf"/>
</dbReference>
<dbReference type="PANTHER" id="PTHR48207:SF3">
    <property type="entry name" value="SUCCINATE--HYDROXYMETHYLGLUTARATE COA-TRANSFERASE"/>
    <property type="match status" value="1"/>
</dbReference>
<dbReference type="SUPFAM" id="SSF89796">
    <property type="entry name" value="CoA-transferase family III (CaiB/BaiF)"/>
    <property type="match status" value="1"/>
</dbReference>
<reference evidence="2 3" key="1">
    <citation type="submission" date="2023-04" db="EMBL/GenBank/DDBJ databases">
        <title>Jannaschia ovalis sp. nov., a marine bacterium isolated from sea tidal flat.</title>
        <authorList>
            <person name="Kwon D.Y."/>
            <person name="Kim J.-J."/>
        </authorList>
    </citation>
    <scope>NUCLEOTIDE SEQUENCE [LARGE SCALE GENOMIC DNA]</scope>
    <source>
        <strain evidence="2 3">GRR-S6-38</strain>
    </source>
</reference>
<organism evidence="2 3">
    <name type="scientific">Jannaschia ovalis</name>
    <dbReference type="NCBI Taxonomy" id="3038773"/>
    <lineage>
        <taxon>Bacteria</taxon>
        <taxon>Pseudomonadati</taxon>
        <taxon>Pseudomonadota</taxon>
        <taxon>Alphaproteobacteria</taxon>
        <taxon>Rhodobacterales</taxon>
        <taxon>Roseobacteraceae</taxon>
        <taxon>Jannaschia</taxon>
    </lineage>
</organism>
<protein>
    <submittedName>
        <fullName evidence="2">CoA transferase</fullName>
        <ecNumber evidence="2">2.8.3.-</ecNumber>
    </submittedName>
</protein>
<dbReference type="EC" id="2.8.3.-" evidence="2"/>
<dbReference type="Proteomes" id="UP001243420">
    <property type="component" value="Chromosome"/>
</dbReference>
<evidence type="ECO:0000256" key="1">
    <source>
        <dbReference type="ARBA" id="ARBA00022679"/>
    </source>
</evidence>
<keyword evidence="1 2" id="KW-0808">Transferase</keyword>
<dbReference type="GO" id="GO:0016740">
    <property type="term" value="F:transferase activity"/>
    <property type="evidence" value="ECO:0007669"/>
    <property type="project" value="UniProtKB-KW"/>
</dbReference>
<dbReference type="Gene3D" id="3.40.50.10540">
    <property type="entry name" value="Crotonobetainyl-coa:carnitine coa-transferase, domain 1"/>
    <property type="match status" value="1"/>
</dbReference>
<dbReference type="InterPro" id="IPR050483">
    <property type="entry name" value="CoA-transferase_III_domain"/>
</dbReference>